<gene>
    <name evidence="2" type="primary">CSON004170</name>
</gene>
<evidence type="ECO:0000313" key="2">
    <source>
        <dbReference type="EMBL" id="SSX31848.1"/>
    </source>
</evidence>
<protein>
    <submittedName>
        <fullName evidence="2">CSON004170 protein</fullName>
    </submittedName>
</protein>
<dbReference type="VEuPathDB" id="VectorBase:CSON004170"/>
<feature type="region of interest" description="Disordered" evidence="1">
    <location>
        <begin position="261"/>
        <end position="280"/>
    </location>
</feature>
<accession>A0A336N100</accession>
<feature type="region of interest" description="Disordered" evidence="1">
    <location>
        <begin position="117"/>
        <end position="142"/>
    </location>
</feature>
<reference evidence="2" key="1">
    <citation type="submission" date="2018-07" db="EMBL/GenBank/DDBJ databases">
        <authorList>
            <person name="Quirk P.G."/>
            <person name="Krulwich T.A."/>
        </authorList>
    </citation>
    <scope>NUCLEOTIDE SEQUENCE</scope>
</reference>
<organism evidence="2">
    <name type="scientific">Culicoides sonorensis</name>
    <name type="common">Biting midge</name>
    <dbReference type="NCBI Taxonomy" id="179676"/>
    <lineage>
        <taxon>Eukaryota</taxon>
        <taxon>Metazoa</taxon>
        <taxon>Ecdysozoa</taxon>
        <taxon>Arthropoda</taxon>
        <taxon>Hexapoda</taxon>
        <taxon>Insecta</taxon>
        <taxon>Pterygota</taxon>
        <taxon>Neoptera</taxon>
        <taxon>Endopterygota</taxon>
        <taxon>Diptera</taxon>
        <taxon>Nematocera</taxon>
        <taxon>Chironomoidea</taxon>
        <taxon>Ceratopogonidae</taxon>
        <taxon>Ceratopogoninae</taxon>
        <taxon>Culicoides</taxon>
        <taxon>Monoculicoides</taxon>
    </lineage>
</organism>
<proteinExistence type="predicted"/>
<evidence type="ECO:0000256" key="1">
    <source>
        <dbReference type="SAM" id="MobiDB-lite"/>
    </source>
</evidence>
<name>A0A336N100_CULSO</name>
<feature type="compositionally biased region" description="Low complexity" evidence="1">
    <location>
        <begin position="120"/>
        <end position="133"/>
    </location>
</feature>
<dbReference type="AlphaFoldDB" id="A0A336N100"/>
<dbReference type="EMBL" id="UFQT01001808">
    <property type="protein sequence ID" value="SSX31848.1"/>
    <property type="molecule type" value="Genomic_DNA"/>
</dbReference>
<sequence>MERINYNKPNLITKKKHFGTPELQIPTTTTQINTRLTNNSDSIITLRKNYQKNDHGKSTLNVRDKPAKSGCTFKDLTDQAPKKCDPLNKFAPKVVVCDINKNLNGISCVKNGDVSRTRRASSSCSSRSSTRNSKLSDAEGGESMIMMRKTYKENSLTEFERDSKSVEQGIIKRTYKKIILGSDDDKNEIPEKKRLDEKTTENKEEFYKYLGIDTKPPEKRVCRPEFTNLDIFKRRSLRVRYLKIQNQSPVQGKCEINTENKMKTEPEPCDGDKMKKEPEVRQHDVKILRSYLKPKIKKTENYNSNIVQKEILAKKRSESPTVVSKPVKKVIKSEKIARESDSVKYLMRSRYNLSETRLRSGLQKKRLLQPSRYLSYFKNKSVLLNARPRKDLKQVMKVKETKKKPPKLLQQVKPVIKSETTVELPKSPVPQVPDSTVNFQTPPLVKAEPAHVSTTVSCTNSNHTLKNPLNNNDGQVLYAYVMEEKLVIVQERIVSFWRYSPFKHLVGLDQTWELIGRTKRHEFDIEIDSCKSDRICFNEKNPIYIELRATQANGNENRQCPLSSVYVVVYSINSKQEFPGWTSGPVIKNFVQLDSVQSSANDIHFIALPGTRYFIISWYQHLIQSKSSGLCKYSLTPDLRTLASIREFPHANHNIYDLKNFEDYKLLGLGNTELSIWNHNTGDLIMSIDFNLPLGRNISIFEFKNEVIQCMFLTQVIDSISTNHKSIKVLGINLNDDSWKILKTHELPLNFNKSSKISTADTKNVALCSIDNGQSLVMMSKNDLQWIKLVQNPTNLNRSDVDLTANVQLFFNGSQVVEIGENILIKSMDEFCLQI</sequence>